<dbReference type="GO" id="GO:0046990">
    <property type="term" value="F:N-hydroxyarylamine O-acetyltransferase activity"/>
    <property type="evidence" value="ECO:0007669"/>
    <property type="project" value="UniProtKB-EC"/>
</dbReference>
<protein>
    <submittedName>
        <fullName evidence="3">N-hydroxyarylamine O-acetyltransferase</fullName>
        <ecNumber evidence="3">2.3.1.118</ecNumber>
    </submittedName>
</protein>
<dbReference type="SUPFAM" id="SSF54001">
    <property type="entry name" value="Cysteine proteinases"/>
    <property type="match status" value="1"/>
</dbReference>
<dbReference type="Proteomes" id="UP000548304">
    <property type="component" value="Unassembled WGS sequence"/>
</dbReference>
<sequence length="277" mass="30854">MTKLEERQHAATDEWKTDSVDVVKYLERIGVPWMSPSVEALHRLHRAHVGTIPFENIDVVLEAHPGLGLNTVESKLVGSSRGGYCYEHALLFAAVLERLGFTVSRHMARVQPDHPGPYSHMMLVVSVEGGDYLADVGFGAGVLDPIPLRDGAVVDQAGWPHRVRWDGSGWILEKHTREGWEALHAFDRTPSRPVDYEVAHHYTATHPDSPFVGKPVVMRIEQGRIRKLVGTELIVESPEGELARETVSGARLGEVLRELGVELTEEELRSVRTRTGM</sequence>
<gene>
    <name evidence="3" type="ORF">FHR84_003216</name>
</gene>
<keyword evidence="4" id="KW-1185">Reference proteome</keyword>
<name>A0A852Z082_9ACTN</name>
<proteinExistence type="inferred from homology"/>
<dbReference type="EMBL" id="JACBYW010000005">
    <property type="protein sequence ID" value="NYH79878.1"/>
    <property type="molecule type" value="Genomic_DNA"/>
</dbReference>
<comment type="similarity">
    <text evidence="1 2">Belongs to the arylamine N-acetyltransferase family.</text>
</comment>
<dbReference type="Pfam" id="PF00797">
    <property type="entry name" value="Acetyltransf_2"/>
    <property type="match status" value="1"/>
</dbReference>
<evidence type="ECO:0000313" key="4">
    <source>
        <dbReference type="Proteomes" id="UP000548304"/>
    </source>
</evidence>
<dbReference type="PANTHER" id="PTHR11786:SF0">
    <property type="entry name" value="ARYLAMINE N-ACETYLTRANSFERASE 4-RELATED"/>
    <property type="match status" value="1"/>
</dbReference>
<dbReference type="InterPro" id="IPR038765">
    <property type="entry name" value="Papain-like_cys_pep_sf"/>
</dbReference>
<evidence type="ECO:0000313" key="3">
    <source>
        <dbReference type="EMBL" id="NYH79878.1"/>
    </source>
</evidence>
<dbReference type="AlphaFoldDB" id="A0A852Z082"/>
<dbReference type="PANTHER" id="PTHR11786">
    <property type="entry name" value="N-HYDROXYARYLAMINE O-ACETYLTRANSFERASE"/>
    <property type="match status" value="1"/>
</dbReference>
<dbReference type="EC" id="2.3.1.118" evidence="3"/>
<dbReference type="InterPro" id="IPR001447">
    <property type="entry name" value="Arylamine_N-AcTrfase"/>
</dbReference>
<dbReference type="PRINTS" id="PR01543">
    <property type="entry name" value="ANATRNSFRASE"/>
</dbReference>
<keyword evidence="3" id="KW-0012">Acyltransferase</keyword>
<reference evidence="3 4" key="1">
    <citation type="submission" date="2020-07" db="EMBL/GenBank/DDBJ databases">
        <title>Genomic Encyclopedia of Type Strains, Phase III (KMG-III): the genomes of soil and plant-associated and newly described type strains.</title>
        <authorList>
            <person name="Whitman W."/>
        </authorList>
    </citation>
    <scope>NUCLEOTIDE SEQUENCE [LARGE SCALE GENOMIC DNA]</scope>
    <source>
        <strain evidence="3 4">CECT 8576</strain>
    </source>
</reference>
<evidence type="ECO:0000256" key="2">
    <source>
        <dbReference type="RuleBase" id="RU003452"/>
    </source>
</evidence>
<evidence type="ECO:0000256" key="1">
    <source>
        <dbReference type="ARBA" id="ARBA00006547"/>
    </source>
</evidence>
<dbReference type="RefSeq" id="WP_179536230.1">
    <property type="nucleotide sequence ID" value="NZ_JACBYW010000005.1"/>
</dbReference>
<dbReference type="Gene3D" id="2.40.128.150">
    <property type="entry name" value="Cysteine proteinases"/>
    <property type="match status" value="1"/>
</dbReference>
<accession>A0A852Z082</accession>
<comment type="caution">
    <text evidence="3">The sequence shown here is derived from an EMBL/GenBank/DDBJ whole genome shotgun (WGS) entry which is preliminary data.</text>
</comment>
<dbReference type="Gene3D" id="3.30.2140.10">
    <property type="entry name" value="Arylamine N-acetyltransferase"/>
    <property type="match status" value="1"/>
</dbReference>
<keyword evidence="3" id="KW-0808">Transferase</keyword>
<organism evidence="3 4">
    <name type="scientific">Actinopolyspora biskrensis</name>
    <dbReference type="NCBI Taxonomy" id="1470178"/>
    <lineage>
        <taxon>Bacteria</taxon>
        <taxon>Bacillati</taxon>
        <taxon>Actinomycetota</taxon>
        <taxon>Actinomycetes</taxon>
        <taxon>Actinopolysporales</taxon>
        <taxon>Actinopolysporaceae</taxon>
        <taxon>Actinopolyspora</taxon>
    </lineage>
</organism>